<keyword evidence="3" id="KW-1185">Reference proteome</keyword>
<name>A0A8X6XTL5_9ARAC</name>
<dbReference type="InterPro" id="IPR005312">
    <property type="entry name" value="DUF1759"/>
</dbReference>
<evidence type="ECO:0000313" key="2">
    <source>
        <dbReference type="EMBL" id="GFY58435.1"/>
    </source>
</evidence>
<evidence type="ECO:0000256" key="1">
    <source>
        <dbReference type="SAM" id="Coils"/>
    </source>
</evidence>
<keyword evidence="1" id="KW-0175">Coiled coil</keyword>
<dbReference type="OrthoDB" id="7444419at2759"/>
<dbReference type="PANTHER" id="PTHR22954:SF3">
    <property type="entry name" value="PROTEIN CBG08539"/>
    <property type="match status" value="1"/>
</dbReference>
<organism evidence="2 3">
    <name type="scientific">Trichonephila inaurata madagascariensis</name>
    <dbReference type="NCBI Taxonomy" id="2747483"/>
    <lineage>
        <taxon>Eukaryota</taxon>
        <taxon>Metazoa</taxon>
        <taxon>Ecdysozoa</taxon>
        <taxon>Arthropoda</taxon>
        <taxon>Chelicerata</taxon>
        <taxon>Arachnida</taxon>
        <taxon>Araneae</taxon>
        <taxon>Araneomorphae</taxon>
        <taxon>Entelegynae</taxon>
        <taxon>Araneoidea</taxon>
        <taxon>Nephilidae</taxon>
        <taxon>Trichonephila</taxon>
        <taxon>Trichonephila inaurata</taxon>
    </lineage>
</organism>
<comment type="caution">
    <text evidence="2">The sequence shown here is derived from an EMBL/GenBank/DDBJ whole genome shotgun (WGS) entry which is preliminary data.</text>
</comment>
<evidence type="ECO:0000313" key="3">
    <source>
        <dbReference type="Proteomes" id="UP000886998"/>
    </source>
</evidence>
<feature type="coiled-coil region" evidence="1">
    <location>
        <begin position="39"/>
        <end position="73"/>
    </location>
</feature>
<accession>A0A8X6XTL5</accession>
<dbReference type="EMBL" id="BMAV01012081">
    <property type="protein sequence ID" value="GFY58435.1"/>
    <property type="molecule type" value="Genomic_DNA"/>
</dbReference>
<dbReference type="PANTHER" id="PTHR22954">
    <property type="entry name" value="RETROVIRAL PROTEASE-RELATED"/>
    <property type="match status" value="1"/>
</dbReference>
<dbReference type="AlphaFoldDB" id="A0A8X6XTL5"/>
<dbReference type="Pfam" id="PF03564">
    <property type="entry name" value="DUF1759"/>
    <property type="match status" value="1"/>
</dbReference>
<sequence length="235" mass="27107">MNPIEKIKNKRAPIRSAVTKLITKILNYIESNCEDVDNILELQDQLIEKELSLKQLNAEMENLIVDASELDTELNGSEEYSEKIVSIKYKIKSYIKRREGNLNVPSSTQVWSGQNRPQLSIKLPEIPLPKFSGKYEEWSNFKIQFNNIISTNSQLSSEQKLHYLKAALTSEAKNLETISDSFESLFKSLKERYENKRLIVETHIKAILNLAKLNYESAKDLRNLIDDVNKNIFAL</sequence>
<gene>
    <name evidence="2" type="primary">AVEN_79614_1</name>
    <name evidence="2" type="ORF">TNIN_48721</name>
</gene>
<reference evidence="2" key="1">
    <citation type="submission" date="2020-08" db="EMBL/GenBank/DDBJ databases">
        <title>Multicomponent nature underlies the extraordinary mechanical properties of spider dragline silk.</title>
        <authorList>
            <person name="Kono N."/>
            <person name="Nakamura H."/>
            <person name="Mori M."/>
            <person name="Yoshida Y."/>
            <person name="Ohtoshi R."/>
            <person name="Malay A.D."/>
            <person name="Moran D.A.P."/>
            <person name="Tomita M."/>
            <person name="Numata K."/>
            <person name="Arakawa K."/>
        </authorList>
    </citation>
    <scope>NUCLEOTIDE SEQUENCE</scope>
</reference>
<protein>
    <submittedName>
        <fullName evidence="2">Uncharacterized protein</fullName>
    </submittedName>
</protein>
<proteinExistence type="predicted"/>
<dbReference type="Proteomes" id="UP000886998">
    <property type="component" value="Unassembled WGS sequence"/>
</dbReference>